<protein>
    <submittedName>
        <fullName evidence="3">von Willebrand factor</fullName>
    </submittedName>
</protein>
<dbReference type="SMART" id="SM00327">
    <property type="entry name" value="VWA"/>
    <property type="match status" value="1"/>
</dbReference>
<name>A0A132MIG7_9ACTN</name>
<proteinExistence type="predicted"/>
<feature type="domain" description="VWFA" evidence="1">
    <location>
        <begin position="459"/>
        <end position="642"/>
    </location>
</feature>
<comment type="caution">
    <text evidence="2">The sequence shown here is derived from an EMBL/GenBank/DDBJ whole genome shotgun (WGS) entry which is preliminary data.</text>
</comment>
<evidence type="ECO:0000313" key="4">
    <source>
        <dbReference type="Proteomes" id="UP000070188"/>
    </source>
</evidence>
<reference evidence="2 5" key="1">
    <citation type="submission" date="2015-02" db="EMBL/GenBank/DDBJ databases">
        <title>Physiological reanalysis, assessment of diazotrophy, and genome sequences of multiple isolates of Streptomyces thermoautotrophicus.</title>
        <authorList>
            <person name="MacKellar D.C."/>
            <person name="Lieber L."/>
            <person name="Norman J."/>
            <person name="Bolger A."/>
            <person name="Tobin C."/>
            <person name="Murray J.W."/>
            <person name="Prell J."/>
        </authorList>
    </citation>
    <scope>NUCLEOTIDE SEQUENCE [LARGE SCALE GENOMIC DNA]</scope>
    <source>
        <strain evidence="2 5">UBT1</strain>
    </source>
</reference>
<evidence type="ECO:0000259" key="1">
    <source>
        <dbReference type="SMART" id="SM00327"/>
    </source>
</evidence>
<evidence type="ECO:0000313" key="2">
    <source>
        <dbReference type="EMBL" id="KWW97637.1"/>
    </source>
</evidence>
<keyword evidence="4" id="KW-1185">Reference proteome</keyword>
<accession>A0A132MIG7</accession>
<evidence type="ECO:0000313" key="5">
    <source>
        <dbReference type="Proteomes" id="UP000070659"/>
    </source>
</evidence>
<dbReference type="OrthoDB" id="9766126at2"/>
<dbReference type="PATRIC" id="fig|1469144.10.peg.755"/>
<dbReference type="STRING" id="1469144.LI90_653"/>
<dbReference type="Gene3D" id="3.40.50.410">
    <property type="entry name" value="von Willebrand factor, type A domain"/>
    <property type="match status" value="1"/>
</dbReference>
<evidence type="ECO:0000313" key="3">
    <source>
        <dbReference type="EMBL" id="KWW99021.1"/>
    </source>
</evidence>
<sequence length="651" mass="72544">MSTFRYGPWRGGPDPLEPPYDVAAALDEIGDAVLDGTSPRQALQELLQRGPQGMAGLNELRRRIRERQREVRRSGRLDGTLEQVRRLLDQALAEERRELFADPGDDARLREAELDALPADTARAVRQLAEYDWRSPAARAAYQEIRDLLRREVLDQRFRGMKQALEGATPADIERLREMLRDLNALLAADARGEDTGERFAEFMRRHGEFFPDRPRTLEELVDSLARRAAAAQRLMNSLTPEQRAELEALAAQALADLGLQAELAALTQALQARRPDLDWSGSERLRGDTPLGLGDATSALQELADLEELNATLSQRYPGASLDDVDPELLNRTLGPDATVDLQRLRDIERELRRQGYLTQRGDALELSPKAIRRLAQTALRRVFADLRSRWRGEHDIADAGAAGEITGTSRAFRFGDEQPIDVVRTVSNAVRRQGPTGGPVTLSVEDFEVVETERRASAAVALCVDLSFSMVENDCWRAMKQTALALHALATTRFPQDAVEIIGFNRYARPLTATELATLDCDLVQGTNLQHALMLAGRHLRRHPNAEPVVLVVTDGEPTAHLLPDGTAWFYWPAVPETVHATLREVDALTAFGATINVFMLGDDPRLARFVDTIARRNGGRVLSPRPDTLGAYVVSDYLRARKGRRARR</sequence>
<dbReference type="Proteomes" id="UP000070188">
    <property type="component" value="Unassembled WGS sequence"/>
</dbReference>
<dbReference type="SUPFAM" id="SSF53300">
    <property type="entry name" value="vWA-like"/>
    <property type="match status" value="1"/>
</dbReference>
<dbReference type="RefSeq" id="WP_066884038.1">
    <property type="nucleotide sequence ID" value="NZ_JYIJ01000019.1"/>
</dbReference>
<organism evidence="2 5">
    <name type="scientific">Carbonactinospora thermoautotrophica</name>
    <dbReference type="NCBI Taxonomy" id="1469144"/>
    <lineage>
        <taxon>Bacteria</taxon>
        <taxon>Bacillati</taxon>
        <taxon>Actinomycetota</taxon>
        <taxon>Actinomycetes</taxon>
        <taxon>Kitasatosporales</taxon>
        <taxon>Carbonactinosporaceae</taxon>
        <taxon>Carbonactinospora</taxon>
    </lineage>
</organism>
<dbReference type="InterPro" id="IPR002035">
    <property type="entry name" value="VWF_A"/>
</dbReference>
<reference evidence="3" key="2">
    <citation type="submission" date="2015-04" db="EMBL/GenBank/DDBJ databases">
        <title>Physiological reanalysis, assessment of diazotrophy, and genome sequences of multiple isolates of Streptomyces thermoautotrophicus.</title>
        <authorList>
            <person name="MacKellar D.C."/>
            <person name="Lieber L."/>
            <person name="Norman J."/>
            <person name="Bolger A."/>
            <person name="Tobin C."/>
            <person name="Murray J.W."/>
            <person name="Woodward J."/>
            <person name="Friesen M."/>
            <person name="Prell J."/>
        </authorList>
    </citation>
    <scope>NUCLEOTIDE SEQUENCE [LARGE SCALE GENOMIC DNA]</scope>
    <source>
        <strain evidence="3">H1</strain>
    </source>
</reference>
<dbReference type="Proteomes" id="UP000070659">
    <property type="component" value="Unassembled WGS sequence"/>
</dbReference>
<dbReference type="InterPro" id="IPR036465">
    <property type="entry name" value="vWFA_dom_sf"/>
</dbReference>
<dbReference type="EMBL" id="LAXD01000001">
    <property type="protein sequence ID" value="KWW99021.1"/>
    <property type="molecule type" value="Genomic_DNA"/>
</dbReference>
<dbReference type="EMBL" id="JYIJ01000019">
    <property type="protein sequence ID" value="KWW97637.1"/>
    <property type="molecule type" value="Genomic_DNA"/>
</dbReference>
<dbReference type="CDD" id="cd00198">
    <property type="entry name" value="vWFA"/>
    <property type="match status" value="1"/>
</dbReference>
<dbReference type="AlphaFoldDB" id="A0A132MIG7"/>
<reference evidence="4" key="3">
    <citation type="submission" date="2015-04" db="EMBL/GenBank/DDBJ databases">
        <title>Physiological reanalysis, assessment of diazotrophy, and genome sequences of multiple isolates of Streptomyces thermoautotrophicus.</title>
        <authorList>
            <person name="MacKellar D.C."/>
            <person name="Lieber L."/>
            <person name="Norman J."/>
            <person name="Bolger A."/>
            <person name="Tobin C."/>
            <person name="Murray J.W."/>
            <person name="Chang R."/>
            <person name="Ford T."/>
            <person name="Nguyen P.Q."/>
            <person name="Woodward J."/>
            <person name="Permingeat H."/>
            <person name="Joshi N.S."/>
            <person name="Silver P.A."/>
            <person name="Usadel B."/>
            <person name="Rutherford A.W."/>
            <person name="Friesen M."/>
            <person name="Prell J."/>
        </authorList>
    </citation>
    <scope>NUCLEOTIDE SEQUENCE [LARGE SCALE GENOMIC DNA]</scope>
    <source>
        <strain evidence="4">H1</strain>
    </source>
</reference>
<gene>
    <name evidence="3" type="ORF">LI90_653</name>
    <name evidence="2" type="ORF">TH66_18980</name>
</gene>